<dbReference type="AlphaFoldDB" id="A0A1Y1S9T8"/>
<evidence type="ECO:0000256" key="8">
    <source>
        <dbReference type="SAM" id="Phobius"/>
    </source>
</evidence>
<evidence type="ECO:0000256" key="7">
    <source>
        <dbReference type="ARBA" id="ARBA00023136"/>
    </source>
</evidence>
<keyword evidence="10" id="KW-1185">Reference proteome</keyword>
<evidence type="ECO:0000313" key="10">
    <source>
        <dbReference type="Proteomes" id="UP000192639"/>
    </source>
</evidence>
<feature type="transmembrane region" description="Helical" evidence="8">
    <location>
        <begin position="209"/>
        <end position="242"/>
    </location>
</feature>
<evidence type="ECO:0000256" key="5">
    <source>
        <dbReference type="ARBA" id="ARBA00022692"/>
    </source>
</evidence>
<sequence length="249" mass="28693">MQCKMIDQSRVNLRLAINTFIFKLNSVLHFLLCYNQIHRTSIGTIYCVLSAELLVEIFYRNRRVELKKMTKSYGIITILIIVLLPVFKNMTSHIASDTIHLVFGVCSVIFTIESSKNYICRINTGNYVFDRNTPIPIDIALLIPYKFQNNDTVGNVAAALSLFNILSRIRLDYEVLYLLKIGILIFYYIPFMQNAMNVTISTRKTVRVILISQVLFLLLGDWLCFALSVFALIPTWLILLCISRSIYVK</sequence>
<keyword evidence="7 8" id="KW-0472">Membrane</keyword>
<organism evidence="9 10">
    <name type="scientific">Enterospora canceri</name>
    <dbReference type="NCBI Taxonomy" id="1081671"/>
    <lineage>
        <taxon>Eukaryota</taxon>
        <taxon>Fungi</taxon>
        <taxon>Fungi incertae sedis</taxon>
        <taxon>Microsporidia</taxon>
        <taxon>Enterocytozoonidae</taxon>
        <taxon>Enterospora</taxon>
    </lineage>
</organism>
<gene>
    <name evidence="9" type="ORF">ECANGB1_2765</name>
</gene>
<evidence type="ECO:0000256" key="2">
    <source>
        <dbReference type="ARBA" id="ARBA00004687"/>
    </source>
</evidence>
<dbReference type="InterPro" id="IPR009450">
    <property type="entry name" value="Plno_GlcNAc_GPI2"/>
</dbReference>
<feature type="transmembrane region" description="Helical" evidence="8">
    <location>
        <begin position="37"/>
        <end position="59"/>
    </location>
</feature>
<evidence type="ECO:0000256" key="6">
    <source>
        <dbReference type="ARBA" id="ARBA00022989"/>
    </source>
</evidence>
<dbReference type="VEuPathDB" id="MicrosporidiaDB:ECANGB1_2765"/>
<dbReference type="GO" id="GO:0016020">
    <property type="term" value="C:membrane"/>
    <property type="evidence" value="ECO:0007669"/>
    <property type="project" value="UniProtKB-SubCell"/>
</dbReference>
<comment type="subcellular location">
    <subcellularLocation>
        <location evidence="1">Membrane</location>
        <topology evidence="1">Multi-pass membrane protein</topology>
    </subcellularLocation>
</comment>
<evidence type="ECO:0000313" key="9">
    <source>
        <dbReference type="EMBL" id="ORD95184.1"/>
    </source>
</evidence>
<dbReference type="UniPathway" id="UPA00196"/>
<feature type="transmembrane region" description="Helical" evidence="8">
    <location>
        <begin position="71"/>
        <end position="87"/>
    </location>
</feature>
<keyword evidence="5 8" id="KW-0812">Transmembrane</keyword>
<protein>
    <submittedName>
        <fullName evidence="9">Uncharacterized protein</fullName>
    </submittedName>
</protein>
<evidence type="ECO:0000256" key="1">
    <source>
        <dbReference type="ARBA" id="ARBA00004141"/>
    </source>
</evidence>
<evidence type="ECO:0000256" key="3">
    <source>
        <dbReference type="ARBA" id="ARBA00008321"/>
    </source>
</evidence>
<comment type="pathway">
    <text evidence="2">Glycolipid biosynthesis; glycosylphosphatidylinositol-anchor biosynthesis.</text>
</comment>
<name>A0A1Y1S9T8_9MICR</name>
<dbReference type="GO" id="GO:0006506">
    <property type="term" value="P:GPI anchor biosynthetic process"/>
    <property type="evidence" value="ECO:0007669"/>
    <property type="project" value="UniProtKB-UniPathway"/>
</dbReference>
<feature type="transmembrane region" description="Helical" evidence="8">
    <location>
        <begin position="93"/>
        <end position="112"/>
    </location>
</feature>
<dbReference type="Proteomes" id="UP000192639">
    <property type="component" value="Unassembled WGS sequence"/>
</dbReference>
<comment type="caution">
    <text evidence="9">The sequence shown here is derived from an EMBL/GenBank/DDBJ whole genome shotgun (WGS) entry which is preliminary data.</text>
</comment>
<evidence type="ECO:0000256" key="4">
    <source>
        <dbReference type="ARBA" id="ARBA00022502"/>
    </source>
</evidence>
<keyword evidence="6 8" id="KW-1133">Transmembrane helix</keyword>
<keyword evidence="4" id="KW-0337">GPI-anchor biosynthesis</keyword>
<accession>A0A1Y1S9T8</accession>
<reference evidence="9 10" key="1">
    <citation type="journal article" date="2017" name="Environ. Microbiol.">
        <title>Decay of the glycolytic pathway and adaptation to intranuclear parasitism within Enterocytozoonidae microsporidia.</title>
        <authorList>
            <person name="Wiredu Boakye D."/>
            <person name="Jaroenlak P."/>
            <person name="Prachumwat A."/>
            <person name="Williams T.A."/>
            <person name="Bateman K.S."/>
            <person name="Itsathitphaisarn O."/>
            <person name="Sritunyalucksana K."/>
            <person name="Paszkiewicz K.H."/>
            <person name="Moore K.A."/>
            <person name="Stentiford G.D."/>
            <person name="Williams B.A."/>
        </authorList>
    </citation>
    <scope>NUCLEOTIDE SEQUENCE [LARGE SCALE GENOMIC DNA]</scope>
    <source>
        <strain evidence="9 10">GB1</strain>
    </source>
</reference>
<proteinExistence type="inferred from homology"/>
<comment type="similarity">
    <text evidence="3">Belongs to the PIGC family.</text>
</comment>
<dbReference type="EMBL" id="LWDP01000001">
    <property type="protein sequence ID" value="ORD95184.1"/>
    <property type="molecule type" value="Genomic_DNA"/>
</dbReference>
<feature type="transmembrane region" description="Helical" evidence="8">
    <location>
        <begin position="171"/>
        <end position="189"/>
    </location>
</feature>
<feature type="transmembrane region" description="Helical" evidence="8">
    <location>
        <begin position="12"/>
        <end position="31"/>
    </location>
</feature>
<dbReference type="Pfam" id="PF06432">
    <property type="entry name" value="GPI2"/>
    <property type="match status" value="1"/>
</dbReference>